<dbReference type="RefSeq" id="WP_007256682.1">
    <property type="nucleotide sequence ID" value="NZ_CH724108.1"/>
</dbReference>
<dbReference type="STRING" id="314256.OG2516_15839"/>
<dbReference type="PANTHER" id="PTHR43095:SF5">
    <property type="entry name" value="XYLULOSE KINASE"/>
    <property type="match status" value="1"/>
</dbReference>
<evidence type="ECO:0000256" key="1">
    <source>
        <dbReference type="ARBA" id="ARBA00009156"/>
    </source>
</evidence>
<dbReference type="GO" id="GO:0005975">
    <property type="term" value="P:carbohydrate metabolic process"/>
    <property type="evidence" value="ECO:0007669"/>
    <property type="project" value="InterPro"/>
</dbReference>
<comment type="similarity">
    <text evidence="1">Belongs to the FGGY kinase family.</text>
</comment>
<dbReference type="eggNOG" id="COG1070">
    <property type="taxonomic scope" value="Bacteria"/>
</dbReference>
<comment type="caution">
    <text evidence="6">The sequence shown here is derived from an EMBL/GenBank/DDBJ whole genome shotgun (WGS) entry which is preliminary data.</text>
</comment>
<dbReference type="SUPFAM" id="SSF53067">
    <property type="entry name" value="Actin-like ATPase domain"/>
    <property type="match status" value="2"/>
</dbReference>
<dbReference type="HOGENOM" id="CLU_009281_3_3_5"/>
<dbReference type="InterPro" id="IPR018484">
    <property type="entry name" value="FGGY_N"/>
</dbReference>
<keyword evidence="2" id="KW-0808">Transferase</keyword>
<dbReference type="InterPro" id="IPR000577">
    <property type="entry name" value="Carb_kinase_FGGY"/>
</dbReference>
<dbReference type="AlphaFoldDB" id="Q2CBU6"/>
<sequence>MPPSALFIGLDIGTSSVKAVLGGPGGARLDGYAGRHGTARGAAGAAEQDPDDWMVHVEAALARFAAHPRAGEVAAIGVTSQVNTHVFVGADGAPLAPALTWQDTRAAAEAALLDAALTEEAKVAALGAPIPIDASHALARMAWMAAHRPGIWAATNRVLLPKDHVIARLTGEIAADPIAAVGLVGPDLRYAAPLLDLVPRAASLLPPLADPLDLVGEVRDGPFTGVPVAAGTMDAWAGMFGLGVAEEGQGMYLSGTSDVLGLIAGGGAGAAGIVSFPAWRGIRLHAGPTQSGGGSLAWLAGLLGGEVAELGRRAETVRIGRDAPLFLPHLAGERAPLWDPASRGAFVGLDRATDPAALVASVMEGVAFSARLALEAVERAGGRPAAQVRLGGGGALSDAWCRIRADALGRPLARVAEPEAGAMGALVMAAVASGALADLGAAARALVKTERVFEPDPAAVALAEDRFAAYQELYRAAGHVNARLAGG</sequence>
<gene>
    <name evidence="6" type="ORF">OG2516_15839</name>
</gene>
<keyword evidence="7" id="KW-1185">Reference proteome</keyword>
<evidence type="ECO:0000259" key="5">
    <source>
        <dbReference type="Pfam" id="PF02782"/>
    </source>
</evidence>
<dbReference type="InterPro" id="IPR043129">
    <property type="entry name" value="ATPase_NBD"/>
</dbReference>
<dbReference type="GO" id="GO:0016301">
    <property type="term" value="F:kinase activity"/>
    <property type="evidence" value="ECO:0007669"/>
    <property type="project" value="UniProtKB-KW"/>
</dbReference>
<accession>Q2CBU6</accession>
<evidence type="ECO:0000259" key="4">
    <source>
        <dbReference type="Pfam" id="PF00370"/>
    </source>
</evidence>
<evidence type="ECO:0000256" key="3">
    <source>
        <dbReference type="ARBA" id="ARBA00022777"/>
    </source>
</evidence>
<dbReference type="PANTHER" id="PTHR43095">
    <property type="entry name" value="SUGAR KINASE"/>
    <property type="match status" value="1"/>
</dbReference>
<evidence type="ECO:0000256" key="2">
    <source>
        <dbReference type="ARBA" id="ARBA00022679"/>
    </source>
</evidence>
<feature type="domain" description="Carbohydrate kinase FGGY C-terminal" evidence="5">
    <location>
        <begin position="322"/>
        <end position="432"/>
    </location>
</feature>
<feature type="domain" description="Carbohydrate kinase FGGY N-terminal" evidence="4">
    <location>
        <begin position="7"/>
        <end position="241"/>
    </location>
</feature>
<protein>
    <submittedName>
        <fullName evidence="6">Xylulokinase</fullName>
    </submittedName>
</protein>
<evidence type="ECO:0000313" key="7">
    <source>
        <dbReference type="Proteomes" id="UP000003635"/>
    </source>
</evidence>
<dbReference type="PIRSF" id="PIRSF000538">
    <property type="entry name" value="GlpK"/>
    <property type="match status" value="1"/>
</dbReference>
<dbReference type="OrthoDB" id="9805576at2"/>
<evidence type="ECO:0000313" key="6">
    <source>
        <dbReference type="EMBL" id="EAR50174.1"/>
    </source>
</evidence>
<dbReference type="Gene3D" id="3.30.420.40">
    <property type="match status" value="2"/>
</dbReference>
<organism evidence="6 7">
    <name type="scientific">Oceanicola granulosus (strain ATCC BAA-861 / DSM 15982 / KCTC 12143 / HTCC2516)</name>
    <dbReference type="NCBI Taxonomy" id="314256"/>
    <lineage>
        <taxon>Bacteria</taxon>
        <taxon>Pseudomonadati</taxon>
        <taxon>Pseudomonadota</taxon>
        <taxon>Alphaproteobacteria</taxon>
        <taxon>Rhodobacterales</taxon>
        <taxon>Roseobacteraceae</taxon>
        <taxon>Oceanicola</taxon>
    </lineage>
</organism>
<dbReference type="EMBL" id="AAOT01000035">
    <property type="protein sequence ID" value="EAR50174.1"/>
    <property type="molecule type" value="Genomic_DNA"/>
</dbReference>
<dbReference type="Pfam" id="PF00370">
    <property type="entry name" value="FGGY_N"/>
    <property type="match status" value="1"/>
</dbReference>
<reference evidence="6 7" key="1">
    <citation type="journal article" date="2010" name="J. Bacteriol.">
        <title>Genome sequences of Oceanicola granulosus HTCC2516(T) and Oceanicola batsensis HTCC2597(TDelta).</title>
        <authorList>
            <person name="Thrash J.C."/>
            <person name="Cho J.C."/>
            <person name="Vergin K.L."/>
            <person name="Giovannoni S.J."/>
        </authorList>
    </citation>
    <scope>NUCLEOTIDE SEQUENCE [LARGE SCALE GENOMIC DNA]</scope>
    <source>
        <strain evidence="7">ATCC BAA-861 / DSM 15982 / KCTC 12143 / HTCC2516</strain>
    </source>
</reference>
<name>Q2CBU6_OCEGH</name>
<proteinExistence type="inferred from homology"/>
<keyword evidence="3 6" id="KW-0418">Kinase</keyword>
<dbReference type="InterPro" id="IPR050406">
    <property type="entry name" value="FGGY_Carb_Kinase"/>
</dbReference>
<dbReference type="Pfam" id="PF02782">
    <property type="entry name" value="FGGY_C"/>
    <property type="match status" value="1"/>
</dbReference>
<dbReference type="InterPro" id="IPR018485">
    <property type="entry name" value="FGGY_C"/>
</dbReference>
<dbReference type="Proteomes" id="UP000003635">
    <property type="component" value="Unassembled WGS sequence"/>
</dbReference>